<keyword evidence="5" id="KW-0597">Phosphoprotein</keyword>
<gene>
    <name evidence="15" type="ORF">R6U77_07885</name>
</gene>
<keyword evidence="9" id="KW-0418">Kinase</keyword>
<dbReference type="Gene3D" id="3.30.565.10">
    <property type="entry name" value="Histidine kinase-like ATPase, C-terminal domain"/>
    <property type="match status" value="1"/>
</dbReference>
<keyword evidence="11 13" id="KW-1133">Transmembrane helix</keyword>
<name>A0ABZ0S243_9BACI</name>
<dbReference type="InterPro" id="IPR016120">
    <property type="entry name" value="Sig_transdc_His_kin_SpoOB"/>
</dbReference>
<evidence type="ECO:0000256" key="8">
    <source>
        <dbReference type="ARBA" id="ARBA00022741"/>
    </source>
</evidence>
<dbReference type="Proteomes" id="UP001322664">
    <property type="component" value="Chromosome"/>
</dbReference>
<dbReference type="InterPro" id="IPR036890">
    <property type="entry name" value="HATPase_C_sf"/>
</dbReference>
<sequence>MRKKTITLRTKIFILVFSLLFFIVAGMSVVFYSIQARETSEQVEKLSLQTAQTLSFMPETIAFLNGHSDRDTLQSILEQIRKRTEAQSITIAGRNGTVLSTYESEGALQESDSRSLIYGGTYVVEEQGINGESIISKAPVLYTVENSTEVVGTVSVEFSKQSIAVQTAAQMSNILIAAAFALLVGMIGGLWLTKSILADTLGFEPAKIAAMYKRTIDEMRLYSDELRAQTHEFMNKLYVLSGLLQLNRYEAALDFIQKEVDNVTVHQHIVFKQIKDDLIQAVLLGKTAKASERKIAFSIEPESTLTAIPANVDVHLLLTVISNLIDNAFDAVKESEDPYVSFLLTDASPTLIIEVADNGHGIDENTVQLLFEKGWSIKGEHRGYGLFNVKEAVNSFGGMIDVLPNEPNGTIFTIYIPKEGGS</sequence>
<keyword evidence="6" id="KW-0808">Transferase</keyword>
<comment type="subcellular location">
    <subcellularLocation>
        <location evidence="2">Cell membrane</location>
        <topology evidence="2">Multi-pass membrane protein</topology>
    </subcellularLocation>
</comment>
<keyword evidence="12" id="KW-0902">Two-component regulatory system</keyword>
<evidence type="ECO:0000256" key="13">
    <source>
        <dbReference type="SAM" id="Phobius"/>
    </source>
</evidence>
<evidence type="ECO:0000313" key="15">
    <source>
        <dbReference type="EMBL" id="WPK13576.1"/>
    </source>
</evidence>
<feature type="transmembrane region" description="Helical" evidence="13">
    <location>
        <begin position="12"/>
        <end position="34"/>
    </location>
</feature>
<evidence type="ECO:0000256" key="11">
    <source>
        <dbReference type="ARBA" id="ARBA00022989"/>
    </source>
</evidence>
<dbReference type="PANTHER" id="PTHR43547">
    <property type="entry name" value="TWO-COMPONENT HISTIDINE KINASE"/>
    <property type="match status" value="1"/>
</dbReference>
<dbReference type="GO" id="GO:0005524">
    <property type="term" value="F:ATP binding"/>
    <property type="evidence" value="ECO:0007669"/>
    <property type="project" value="UniProtKB-KW"/>
</dbReference>
<dbReference type="Gene3D" id="3.30.450.20">
    <property type="entry name" value="PAS domain"/>
    <property type="match status" value="1"/>
</dbReference>
<evidence type="ECO:0000256" key="5">
    <source>
        <dbReference type="ARBA" id="ARBA00022553"/>
    </source>
</evidence>
<accession>A0ABZ0S243</accession>
<proteinExistence type="predicted"/>
<evidence type="ECO:0000256" key="4">
    <source>
        <dbReference type="ARBA" id="ARBA00022475"/>
    </source>
</evidence>
<reference evidence="15 16" key="1">
    <citation type="submission" date="2023-09" db="EMBL/GenBank/DDBJ databases">
        <authorList>
            <person name="Page C.A."/>
            <person name="Perez-Diaz I.M."/>
        </authorList>
    </citation>
    <scope>NUCLEOTIDE SEQUENCE [LARGE SCALE GENOMIC DNA]</scope>
    <source>
        <strain evidence="15 16">Ll15</strain>
    </source>
</reference>
<evidence type="ECO:0000256" key="10">
    <source>
        <dbReference type="ARBA" id="ARBA00022840"/>
    </source>
</evidence>
<organism evidence="15 16">
    <name type="scientific">Lysinibacillus louembei</name>
    <dbReference type="NCBI Taxonomy" id="1470088"/>
    <lineage>
        <taxon>Bacteria</taxon>
        <taxon>Bacillati</taxon>
        <taxon>Bacillota</taxon>
        <taxon>Bacilli</taxon>
        <taxon>Bacillales</taxon>
        <taxon>Bacillaceae</taxon>
        <taxon>Lysinibacillus</taxon>
    </lineage>
</organism>
<evidence type="ECO:0000256" key="6">
    <source>
        <dbReference type="ARBA" id="ARBA00022679"/>
    </source>
</evidence>
<dbReference type="InterPro" id="IPR005467">
    <property type="entry name" value="His_kinase_dom"/>
</dbReference>
<keyword evidence="7 13" id="KW-0812">Transmembrane</keyword>
<dbReference type="EMBL" id="CP137624">
    <property type="protein sequence ID" value="WPK13576.1"/>
    <property type="molecule type" value="Genomic_DNA"/>
</dbReference>
<dbReference type="Pfam" id="PF02518">
    <property type="entry name" value="HATPase_c"/>
    <property type="match status" value="1"/>
</dbReference>
<dbReference type="SUPFAM" id="SSF103190">
    <property type="entry name" value="Sensory domain-like"/>
    <property type="match status" value="1"/>
</dbReference>
<dbReference type="InterPro" id="IPR004358">
    <property type="entry name" value="Sig_transdc_His_kin-like_C"/>
</dbReference>
<evidence type="ECO:0000256" key="3">
    <source>
        <dbReference type="ARBA" id="ARBA00012438"/>
    </source>
</evidence>
<dbReference type="EC" id="2.7.13.3" evidence="3"/>
<dbReference type="PRINTS" id="PR00344">
    <property type="entry name" value="BCTRLSENSOR"/>
</dbReference>
<dbReference type="InterPro" id="IPR039506">
    <property type="entry name" value="SPOB_a"/>
</dbReference>
<keyword evidence="4" id="KW-1003">Cell membrane</keyword>
<dbReference type="SMART" id="SM00387">
    <property type="entry name" value="HATPase_c"/>
    <property type="match status" value="1"/>
</dbReference>
<dbReference type="Pfam" id="PF14689">
    <property type="entry name" value="SPOB_a"/>
    <property type="match status" value="1"/>
</dbReference>
<evidence type="ECO:0000256" key="7">
    <source>
        <dbReference type="ARBA" id="ARBA00022692"/>
    </source>
</evidence>
<dbReference type="SUPFAM" id="SSF55890">
    <property type="entry name" value="Sporulation response regulatory protein Spo0B"/>
    <property type="match status" value="1"/>
</dbReference>
<dbReference type="Gene3D" id="1.10.287.130">
    <property type="match status" value="1"/>
</dbReference>
<evidence type="ECO:0000256" key="2">
    <source>
        <dbReference type="ARBA" id="ARBA00004651"/>
    </source>
</evidence>
<dbReference type="PANTHER" id="PTHR43547:SF3">
    <property type="entry name" value="SENSOR PROTEIN CITS"/>
    <property type="match status" value="1"/>
</dbReference>
<dbReference type="InterPro" id="IPR029151">
    <property type="entry name" value="Sensor-like_sf"/>
</dbReference>
<keyword evidence="13" id="KW-0472">Membrane</keyword>
<keyword evidence="16" id="KW-1185">Reference proteome</keyword>
<dbReference type="PROSITE" id="PS50109">
    <property type="entry name" value="HIS_KIN"/>
    <property type="match status" value="1"/>
</dbReference>
<evidence type="ECO:0000259" key="14">
    <source>
        <dbReference type="PROSITE" id="PS50109"/>
    </source>
</evidence>
<comment type="catalytic activity">
    <reaction evidence="1">
        <text>ATP + protein L-histidine = ADP + protein N-phospho-L-histidine.</text>
        <dbReference type="EC" id="2.7.13.3"/>
    </reaction>
</comment>
<protein>
    <recommendedName>
        <fullName evidence="3">histidine kinase</fullName>
        <ecNumber evidence="3">2.7.13.3</ecNumber>
    </recommendedName>
</protein>
<keyword evidence="10 15" id="KW-0067">ATP-binding</keyword>
<evidence type="ECO:0000256" key="9">
    <source>
        <dbReference type="ARBA" id="ARBA00022777"/>
    </source>
</evidence>
<evidence type="ECO:0000313" key="16">
    <source>
        <dbReference type="Proteomes" id="UP001322664"/>
    </source>
</evidence>
<keyword evidence="8" id="KW-0547">Nucleotide-binding</keyword>
<dbReference type="RefSeq" id="WP_319838055.1">
    <property type="nucleotide sequence ID" value="NZ_CP137624.1"/>
</dbReference>
<dbReference type="SUPFAM" id="SSF55874">
    <property type="entry name" value="ATPase domain of HSP90 chaperone/DNA topoisomerase II/histidine kinase"/>
    <property type="match status" value="1"/>
</dbReference>
<evidence type="ECO:0000256" key="1">
    <source>
        <dbReference type="ARBA" id="ARBA00000085"/>
    </source>
</evidence>
<dbReference type="InterPro" id="IPR003594">
    <property type="entry name" value="HATPase_dom"/>
</dbReference>
<evidence type="ECO:0000256" key="12">
    <source>
        <dbReference type="ARBA" id="ARBA00023012"/>
    </source>
</evidence>
<feature type="domain" description="Histidine kinase" evidence="14">
    <location>
        <begin position="239"/>
        <end position="420"/>
    </location>
</feature>